<dbReference type="Proteomes" id="UP000035017">
    <property type="component" value="Unassembled WGS sequence"/>
</dbReference>
<reference evidence="1 2" key="1">
    <citation type="submission" date="2014-12" db="EMBL/GenBank/DDBJ databases">
        <title>16Stimator: statistical estimation of ribosomal gene copy numbers from draft genome assemblies.</title>
        <authorList>
            <person name="Perisin M.A."/>
            <person name="Vetter M."/>
            <person name="Gilbert J.A."/>
            <person name="Bergelson J."/>
        </authorList>
    </citation>
    <scope>NUCLEOTIDE SEQUENCE [LARGE SCALE GENOMIC DNA]</scope>
    <source>
        <strain evidence="1 2">MEJ076</strain>
    </source>
</reference>
<comment type="caution">
    <text evidence="1">The sequence shown here is derived from an EMBL/GenBank/DDBJ whole genome shotgun (WGS) entry which is preliminary data.</text>
</comment>
<gene>
    <name evidence="1" type="ORF">RU07_20665</name>
</gene>
<evidence type="ECO:0000313" key="1">
    <source>
        <dbReference type="EMBL" id="KIP99086.1"/>
    </source>
</evidence>
<protein>
    <recommendedName>
        <fullName evidence="3">Carbon storage regulator</fullName>
    </recommendedName>
</protein>
<dbReference type="EMBL" id="JXQV01000030">
    <property type="protein sequence ID" value="KIP99086.1"/>
    <property type="molecule type" value="Genomic_DNA"/>
</dbReference>
<proteinExistence type="predicted"/>
<sequence length="61" mass="6938">MLRLAVKLGDAVYIEGVGTIHIEEKSGRSVRLAFETKLGPITIIKRDEREYGATRRQQHMV</sequence>
<dbReference type="AlphaFoldDB" id="A0A0D0KM33"/>
<dbReference type="OrthoDB" id="8292142at2"/>
<organism evidence="1 2">
    <name type="scientific">Agrobacterium tumefaciens</name>
    <dbReference type="NCBI Taxonomy" id="358"/>
    <lineage>
        <taxon>Bacteria</taxon>
        <taxon>Pseudomonadati</taxon>
        <taxon>Pseudomonadota</taxon>
        <taxon>Alphaproteobacteria</taxon>
        <taxon>Hyphomicrobiales</taxon>
        <taxon>Rhizobiaceae</taxon>
        <taxon>Rhizobium/Agrobacterium group</taxon>
        <taxon>Agrobacterium</taxon>
        <taxon>Agrobacterium tumefaciens complex</taxon>
    </lineage>
</organism>
<name>A0A0D0KM33_AGRTU</name>
<accession>A0A0D0KM33</accession>
<evidence type="ECO:0000313" key="2">
    <source>
        <dbReference type="Proteomes" id="UP000035017"/>
    </source>
</evidence>
<evidence type="ECO:0008006" key="3">
    <source>
        <dbReference type="Google" id="ProtNLM"/>
    </source>
</evidence>